<dbReference type="EMBL" id="JAPMOS010000516">
    <property type="protein sequence ID" value="KAJ4452430.1"/>
    <property type="molecule type" value="Genomic_DNA"/>
</dbReference>
<name>A0ABQ8U6L8_9EUKA</name>
<evidence type="ECO:0000313" key="1">
    <source>
        <dbReference type="EMBL" id="KAJ4452430.1"/>
    </source>
</evidence>
<reference evidence="1" key="1">
    <citation type="journal article" date="2022" name="bioRxiv">
        <title>Genomics of Preaxostyla Flagellates Illuminates Evolutionary Transitions and the Path Towards Mitochondrial Loss.</title>
        <authorList>
            <person name="Novak L.V.F."/>
            <person name="Treitli S.C."/>
            <person name="Pyrih J."/>
            <person name="Halakuc P."/>
            <person name="Pipaliya S.V."/>
            <person name="Vacek V."/>
            <person name="Brzon O."/>
            <person name="Soukal P."/>
            <person name="Eme L."/>
            <person name="Dacks J.B."/>
            <person name="Karnkowska A."/>
            <person name="Elias M."/>
            <person name="Hampl V."/>
        </authorList>
    </citation>
    <scope>NUCLEOTIDE SEQUENCE</scope>
    <source>
        <strain evidence="1">RCP-MX</strain>
    </source>
</reference>
<proteinExistence type="predicted"/>
<comment type="caution">
    <text evidence="1">The sequence shown here is derived from an EMBL/GenBank/DDBJ whole genome shotgun (WGS) entry which is preliminary data.</text>
</comment>
<accession>A0ABQ8U6L8</accession>
<evidence type="ECO:0000313" key="2">
    <source>
        <dbReference type="Proteomes" id="UP001141327"/>
    </source>
</evidence>
<organism evidence="1 2">
    <name type="scientific">Paratrimastix pyriformis</name>
    <dbReference type="NCBI Taxonomy" id="342808"/>
    <lineage>
        <taxon>Eukaryota</taxon>
        <taxon>Metamonada</taxon>
        <taxon>Preaxostyla</taxon>
        <taxon>Paratrimastigidae</taxon>
        <taxon>Paratrimastix</taxon>
    </lineage>
</organism>
<sequence length="199" mass="21959">MLSRLSSPDISFTLRFSCHHESIQPRSSQMLPPPSLSLPPTYYISFPLRFSCHHESIQPRSSQMLPPVSLFPLQDLFVASSVDFVALRPATLLNLTTASAAGEKSTSTAESTYPMVHQILQRPEWQSDELRRFLATGTLPTPGHATTAENYDYEGTWSPAPKQVSGTIDLFGSAESSVHVSTDYGVMLSADIAFRQTPR</sequence>
<keyword evidence="2" id="KW-1185">Reference proteome</keyword>
<dbReference type="Proteomes" id="UP001141327">
    <property type="component" value="Unassembled WGS sequence"/>
</dbReference>
<protein>
    <submittedName>
        <fullName evidence="1">Uncharacterized protein</fullName>
    </submittedName>
</protein>
<gene>
    <name evidence="1" type="ORF">PAPYR_13424</name>
</gene>